<dbReference type="SUPFAM" id="SSF49464">
    <property type="entry name" value="Carboxypeptidase regulatory domain-like"/>
    <property type="match status" value="1"/>
</dbReference>
<dbReference type="InterPro" id="IPR023997">
    <property type="entry name" value="TonB-dep_OMP_SusC/RagA_CS"/>
</dbReference>
<dbReference type="InterPro" id="IPR037066">
    <property type="entry name" value="Plug_dom_sf"/>
</dbReference>
<keyword evidence="2 7" id="KW-0813">Transport</keyword>
<dbReference type="InterPro" id="IPR039426">
    <property type="entry name" value="TonB-dep_rcpt-like"/>
</dbReference>
<organism evidence="9 10">
    <name type="scientific">Anditalea andensis</name>
    <dbReference type="NCBI Taxonomy" id="1048983"/>
    <lineage>
        <taxon>Bacteria</taxon>
        <taxon>Pseudomonadati</taxon>
        <taxon>Bacteroidota</taxon>
        <taxon>Cytophagia</taxon>
        <taxon>Cytophagales</taxon>
        <taxon>Cytophagaceae</taxon>
        <taxon>Anditalea</taxon>
    </lineage>
</organism>
<evidence type="ECO:0000256" key="6">
    <source>
        <dbReference type="ARBA" id="ARBA00023237"/>
    </source>
</evidence>
<dbReference type="NCBIfam" id="TIGR04056">
    <property type="entry name" value="OMP_RagA_SusC"/>
    <property type="match status" value="1"/>
</dbReference>
<keyword evidence="5 7" id="KW-0472">Membrane</keyword>
<protein>
    <recommendedName>
        <fullName evidence="8">TonB-dependent receptor plug domain-containing protein</fullName>
    </recommendedName>
</protein>
<dbReference type="OrthoDB" id="9768177at2"/>
<evidence type="ECO:0000259" key="8">
    <source>
        <dbReference type="Pfam" id="PF07715"/>
    </source>
</evidence>
<dbReference type="InterPro" id="IPR012910">
    <property type="entry name" value="Plug_dom"/>
</dbReference>
<dbReference type="Pfam" id="PF13715">
    <property type="entry name" value="CarbopepD_reg_2"/>
    <property type="match status" value="1"/>
</dbReference>
<dbReference type="AlphaFoldDB" id="A0A074KWZ0"/>
<dbReference type="Gene3D" id="2.170.130.10">
    <property type="entry name" value="TonB-dependent receptor, plug domain"/>
    <property type="match status" value="1"/>
</dbReference>
<dbReference type="GO" id="GO:0009279">
    <property type="term" value="C:cell outer membrane"/>
    <property type="evidence" value="ECO:0007669"/>
    <property type="project" value="UniProtKB-SubCell"/>
</dbReference>
<dbReference type="Proteomes" id="UP000027821">
    <property type="component" value="Unassembled WGS sequence"/>
</dbReference>
<dbReference type="InterPro" id="IPR008969">
    <property type="entry name" value="CarboxyPept-like_regulatory"/>
</dbReference>
<evidence type="ECO:0000313" key="9">
    <source>
        <dbReference type="EMBL" id="KEO73479.1"/>
    </source>
</evidence>
<keyword evidence="10" id="KW-1185">Reference proteome</keyword>
<reference evidence="9 10" key="1">
    <citation type="submission" date="2014-04" db="EMBL/GenBank/DDBJ databases">
        <title>Characterization and application of a salt tolerant electro-active bacterium.</title>
        <authorList>
            <person name="Yang L."/>
            <person name="Wei S."/>
            <person name="Tay Q.X.M."/>
        </authorList>
    </citation>
    <scope>NUCLEOTIDE SEQUENCE [LARGE SCALE GENOMIC DNA]</scope>
    <source>
        <strain evidence="9 10">LY1</strain>
    </source>
</reference>
<dbReference type="STRING" id="1048983.EL17_11275"/>
<dbReference type="EMBL" id="JMIH01000021">
    <property type="protein sequence ID" value="KEO73479.1"/>
    <property type="molecule type" value="Genomic_DNA"/>
</dbReference>
<evidence type="ECO:0000256" key="3">
    <source>
        <dbReference type="ARBA" id="ARBA00022452"/>
    </source>
</evidence>
<dbReference type="Gene3D" id="2.60.40.1120">
    <property type="entry name" value="Carboxypeptidase-like, regulatory domain"/>
    <property type="match status" value="1"/>
</dbReference>
<keyword evidence="3 7" id="KW-1134">Transmembrane beta strand</keyword>
<dbReference type="eggNOG" id="COG1629">
    <property type="taxonomic scope" value="Bacteria"/>
</dbReference>
<comment type="similarity">
    <text evidence="7">Belongs to the TonB-dependent receptor family.</text>
</comment>
<evidence type="ECO:0000256" key="4">
    <source>
        <dbReference type="ARBA" id="ARBA00022692"/>
    </source>
</evidence>
<evidence type="ECO:0000256" key="5">
    <source>
        <dbReference type="ARBA" id="ARBA00023136"/>
    </source>
</evidence>
<evidence type="ECO:0000313" key="10">
    <source>
        <dbReference type="Proteomes" id="UP000027821"/>
    </source>
</evidence>
<evidence type="ECO:0000256" key="7">
    <source>
        <dbReference type="PROSITE-ProRule" id="PRU01360"/>
    </source>
</evidence>
<dbReference type="NCBIfam" id="TIGR04057">
    <property type="entry name" value="SusC_RagA_signa"/>
    <property type="match status" value="1"/>
</dbReference>
<name>A0A074KWZ0_9BACT</name>
<keyword evidence="6 7" id="KW-0998">Cell outer membrane</keyword>
<dbReference type="RefSeq" id="WP_051719970.1">
    <property type="nucleotide sequence ID" value="NZ_JMIH01000021.1"/>
</dbReference>
<comment type="subcellular location">
    <subcellularLocation>
        <location evidence="1 7">Cell outer membrane</location>
        <topology evidence="1 7">Multi-pass membrane protein</topology>
    </subcellularLocation>
</comment>
<dbReference type="InterPro" id="IPR023996">
    <property type="entry name" value="TonB-dep_OMP_SusC/RagA"/>
</dbReference>
<dbReference type="PROSITE" id="PS52016">
    <property type="entry name" value="TONB_DEPENDENT_REC_3"/>
    <property type="match status" value="1"/>
</dbReference>
<feature type="domain" description="TonB-dependent receptor plug" evidence="8">
    <location>
        <begin position="117"/>
        <end position="241"/>
    </location>
</feature>
<comment type="caution">
    <text evidence="9">The sequence shown here is derived from an EMBL/GenBank/DDBJ whole genome shotgun (WGS) entry which is preliminary data.</text>
</comment>
<dbReference type="InterPro" id="IPR036942">
    <property type="entry name" value="Beta-barrel_TonB_sf"/>
</dbReference>
<sequence length="1027" mass="111284">MMKNFYLLLNVALIFLLIICPSFGQERTVKGTITDEMGDPIPGTSVLLKGSSTGTVADFDGGYSIDVPEGGTLVFSFIGFISKEVEVGNQTSINVQLMTQISDLGEVIVVGYGVQRKSDLTGSVSSVGERDIKQVAVASLDQALQGRASGVQVTQASAAPGGGVSIRIRGGNSINASNEPLYVIDGIPIFPNNATYSPGATGGGQSQNALANINPGDIASMEILKDASATAIYGSRGANGVVIITTKRGQAGVTNIDVESYYGIQEVSRTIPLLNAEEFAIVANEARVNRGQPEIFSAEDIAGFRGNSTDWQHEVFRQAPIQNHQITISGGDKKTRYAISGNYFDQQGVILNSGFTRGSLRINVDKTINPRVTVGNSLTISRATNNQQVTDVTRGGVVNAALVFSPTLPVFDENNNYTFDNSAIPGSQQVGNPVQDAMETLNKNVTNRVLGNVYFEWDIVSDLKFRASAGMDYQAGRRDFYAPSTNNRGRNAFGSALVEKKDVFSPVGTLTLNYNKIINRDHNLTLLAGYESQSQMVDFVGAQATNFPTDALGSDNLGLGQIVGTPFSGRSIWRLDSWFGRVNYTMFDKFLFTGTFRADGSSRFGSGNKWGYFPSAAIGYNIGNEPFLKVQSIISTLKVTGSWGLTGNQEIGLYQSLSQLNTERNAFGSVIAIGLAPGRIPNPDLRWEKTNQVNLGLEVGVWEDRVFLEAAAYYKKTQDLLLPLDLPRSSGFSTILQNIGSVENKGIELAINSNNLSGAFSWVTNANITFNRNKILQLGPGESFRLAPDTGDGHLQISNSSILQVGAPVGSFFGMVTDGIYQQGEDVIPGSSSFGSIGPGDIRYVDVNGDGVINNNDRTIIGNPQPKFFYGLTNNLAYKHFDLSIFLQGTYGNDVWNVNSHELYRNDGATNNVRDVLNRWTPENPSNEWPSARTRPFVLSDRHIEDASFLRVRNITLGYQLPVANTGVTWLRSCRIYAQAQNLFTFTNYSGFDPEVNSFGQNPIGIGIDRGTFPMARTFILGVNFGL</sequence>
<keyword evidence="4 7" id="KW-0812">Transmembrane</keyword>
<proteinExistence type="inferred from homology"/>
<accession>A0A074KWZ0</accession>
<evidence type="ECO:0000256" key="2">
    <source>
        <dbReference type="ARBA" id="ARBA00022448"/>
    </source>
</evidence>
<gene>
    <name evidence="9" type="ORF">EL17_11275</name>
</gene>
<dbReference type="Pfam" id="PF07715">
    <property type="entry name" value="Plug"/>
    <property type="match status" value="1"/>
</dbReference>
<dbReference type="Gene3D" id="2.40.170.20">
    <property type="entry name" value="TonB-dependent receptor, beta-barrel domain"/>
    <property type="match status" value="1"/>
</dbReference>
<evidence type="ECO:0000256" key="1">
    <source>
        <dbReference type="ARBA" id="ARBA00004571"/>
    </source>
</evidence>
<dbReference type="FunFam" id="2.170.130.10:FF:000008">
    <property type="entry name" value="SusC/RagA family TonB-linked outer membrane protein"/>
    <property type="match status" value="1"/>
</dbReference>
<dbReference type="SUPFAM" id="SSF56935">
    <property type="entry name" value="Porins"/>
    <property type="match status" value="1"/>
</dbReference>